<dbReference type="PROSITE" id="PS01031">
    <property type="entry name" value="SHSP"/>
    <property type="match status" value="1"/>
</dbReference>
<dbReference type="InterPro" id="IPR031107">
    <property type="entry name" value="Small_HSP"/>
</dbReference>
<comment type="caution">
    <text evidence="4">The sequence shown here is derived from an EMBL/GenBank/DDBJ whole genome shotgun (WGS) entry which is preliminary data.</text>
</comment>
<proteinExistence type="inferred from homology"/>
<dbReference type="PANTHER" id="PTHR11527">
    <property type="entry name" value="HEAT-SHOCK PROTEIN 20 FAMILY MEMBER"/>
    <property type="match status" value="1"/>
</dbReference>
<dbReference type="Proteomes" id="UP000824261">
    <property type="component" value="Unassembled WGS sequence"/>
</dbReference>
<evidence type="ECO:0000313" key="5">
    <source>
        <dbReference type="Proteomes" id="UP000824261"/>
    </source>
</evidence>
<dbReference type="CDD" id="cd06471">
    <property type="entry name" value="ACD_LpsHSP_like"/>
    <property type="match status" value="1"/>
</dbReference>
<evidence type="ECO:0000256" key="2">
    <source>
        <dbReference type="RuleBase" id="RU003616"/>
    </source>
</evidence>
<name>A0A9D1A218_9ACTN</name>
<protein>
    <submittedName>
        <fullName evidence="4">Hsp20/alpha crystallin family protein</fullName>
    </submittedName>
</protein>
<evidence type="ECO:0000259" key="3">
    <source>
        <dbReference type="PROSITE" id="PS01031"/>
    </source>
</evidence>
<dbReference type="InterPro" id="IPR002068">
    <property type="entry name" value="A-crystallin/Hsp20_dom"/>
</dbReference>
<evidence type="ECO:0000313" key="4">
    <source>
        <dbReference type="EMBL" id="HIR02168.1"/>
    </source>
</evidence>
<sequence>MLVPRTSQRFFDPFDFSLFPSTEPKATTSLMKTDIKETDKGYELHVDLPGFKKEDIQAEIKDGYLTVTAETHAENEEKNGTYLRKERFAGKCSRNFYVGEEIAEDDITAMFEDGVLKLFVPKQEQPKLEEAKKISIG</sequence>
<accession>A0A9D1A218</accession>
<evidence type="ECO:0000256" key="1">
    <source>
        <dbReference type="PROSITE-ProRule" id="PRU00285"/>
    </source>
</evidence>
<dbReference type="InterPro" id="IPR008978">
    <property type="entry name" value="HSP20-like_chaperone"/>
</dbReference>
<dbReference type="Pfam" id="PF00011">
    <property type="entry name" value="HSP20"/>
    <property type="match status" value="1"/>
</dbReference>
<comment type="similarity">
    <text evidence="1 2">Belongs to the small heat shock protein (HSP20) family.</text>
</comment>
<dbReference type="EMBL" id="DVGB01000095">
    <property type="protein sequence ID" value="HIR02168.1"/>
    <property type="molecule type" value="Genomic_DNA"/>
</dbReference>
<dbReference type="Gene3D" id="2.60.40.790">
    <property type="match status" value="1"/>
</dbReference>
<dbReference type="SUPFAM" id="SSF49764">
    <property type="entry name" value="HSP20-like chaperones"/>
    <property type="match status" value="1"/>
</dbReference>
<gene>
    <name evidence="4" type="ORF">IAA69_07915</name>
</gene>
<feature type="domain" description="SHSP" evidence="3">
    <location>
        <begin position="21"/>
        <end position="137"/>
    </location>
</feature>
<organism evidence="4 5">
    <name type="scientific">Candidatus Aveggerthella stercoripullorum</name>
    <dbReference type="NCBI Taxonomy" id="2840688"/>
    <lineage>
        <taxon>Bacteria</taxon>
        <taxon>Bacillati</taxon>
        <taxon>Actinomycetota</taxon>
        <taxon>Coriobacteriia</taxon>
        <taxon>Eggerthellales</taxon>
        <taxon>Eggerthellaceae</taxon>
        <taxon>Eggerthellaceae incertae sedis</taxon>
        <taxon>Candidatus Aveggerthella</taxon>
    </lineage>
</organism>
<dbReference type="AlphaFoldDB" id="A0A9D1A218"/>
<reference evidence="4" key="2">
    <citation type="journal article" date="2021" name="PeerJ">
        <title>Extensive microbial diversity within the chicken gut microbiome revealed by metagenomics and culture.</title>
        <authorList>
            <person name="Gilroy R."/>
            <person name="Ravi A."/>
            <person name="Getino M."/>
            <person name="Pursley I."/>
            <person name="Horton D.L."/>
            <person name="Alikhan N.F."/>
            <person name="Baker D."/>
            <person name="Gharbi K."/>
            <person name="Hall N."/>
            <person name="Watson M."/>
            <person name="Adriaenssens E.M."/>
            <person name="Foster-Nyarko E."/>
            <person name="Jarju S."/>
            <person name="Secka A."/>
            <person name="Antonio M."/>
            <person name="Oren A."/>
            <person name="Chaudhuri R.R."/>
            <person name="La Ragione R."/>
            <person name="Hildebrand F."/>
            <person name="Pallen M.J."/>
        </authorList>
    </citation>
    <scope>NUCLEOTIDE SEQUENCE</scope>
    <source>
        <strain evidence="4">ChiGjej1B1-2707</strain>
    </source>
</reference>
<reference evidence="4" key="1">
    <citation type="submission" date="2020-10" db="EMBL/GenBank/DDBJ databases">
        <authorList>
            <person name="Gilroy R."/>
        </authorList>
    </citation>
    <scope>NUCLEOTIDE SEQUENCE</scope>
    <source>
        <strain evidence="4">ChiGjej1B1-2707</strain>
    </source>
</reference>